<dbReference type="AlphaFoldDB" id="A0A060UR59"/>
<protein>
    <submittedName>
        <fullName evidence="1">Uncharacterized protein</fullName>
    </submittedName>
</protein>
<comment type="caution">
    <text evidence="1">The sequence shown here is derived from an EMBL/GenBank/DDBJ whole genome shotgun (WGS) entry which is preliminary data.</text>
</comment>
<evidence type="ECO:0000313" key="1">
    <source>
        <dbReference type="EMBL" id="CDQ10910.1"/>
    </source>
</evidence>
<reference evidence="1" key="1">
    <citation type="submission" date="2014-03" db="EMBL/GenBank/DDBJ databases">
        <authorList>
            <person name="Genoscope - CEA"/>
        </authorList>
    </citation>
    <scope>NUCLEOTIDE SEQUENCE [LARGE SCALE GENOMIC DNA]</scope>
    <source>
        <strain evidence="1">CF27</strain>
    </source>
</reference>
<reference evidence="1" key="2">
    <citation type="submission" date="2014-07" db="EMBL/GenBank/DDBJ databases">
        <title>Initial genome analysis of the psychrotolerant acidophile Acidithiobacillus ferrivorans CF27: insights into iron and sulfur oxidation pathways and into biofilm formation.</title>
        <authorList>
            <person name="Talla E."/>
            <person name="Hedrich S."/>
            <person name="Mangenot S."/>
            <person name="Ji B."/>
            <person name="Johnson D.B."/>
            <person name="Barbe V."/>
            <person name="Bonnefoy V."/>
        </authorList>
    </citation>
    <scope>NUCLEOTIDE SEQUENCE [LARGE SCALE GENOMIC DNA]</scope>
    <source>
        <strain evidence="1">CF27</strain>
    </source>
</reference>
<gene>
    <name evidence="1" type="ORF">AFERRI_430012</name>
</gene>
<organism evidence="1">
    <name type="scientific">Acidithiobacillus ferrivorans</name>
    <dbReference type="NCBI Taxonomy" id="160808"/>
    <lineage>
        <taxon>Bacteria</taxon>
        <taxon>Pseudomonadati</taxon>
        <taxon>Pseudomonadota</taxon>
        <taxon>Acidithiobacillia</taxon>
        <taxon>Acidithiobacillales</taxon>
        <taxon>Acidithiobacillaceae</taxon>
        <taxon>Acidithiobacillus</taxon>
    </lineage>
</organism>
<accession>A0A060UR59</accession>
<dbReference type="EMBL" id="CCCS020000038">
    <property type="protein sequence ID" value="CDQ10910.1"/>
    <property type="molecule type" value="Genomic_DNA"/>
</dbReference>
<name>A0A060UR59_9PROT</name>
<proteinExistence type="predicted"/>
<sequence length="101" mass="11295">MHHSARCLRSDQNAGARIHLQHRTHAKRQVPSAKFAMANTGEQCGERITIRCGIGHLSFNRDRGSSHNLTPLTPLRIRRFNEHIPVIPRGMAGPNSAISNR</sequence>